<evidence type="ECO:0000256" key="1">
    <source>
        <dbReference type="ARBA" id="ARBA00001964"/>
    </source>
</evidence>
<sequence length="123" mass="13401">MDGTDVEAVFPTVAGAVERARSGDGPSLVETMVYRYQGHYCGDPAAYRPKEYLTEGKSRDPIDKARARLLELGAKDAEIGSIDRSVAEEIESAYQFAKSSPDPDPAAVIDNVYSSDNERSVLR</sequence>
<keyword evidence="2 6" id="KW-0560">Oxidoreductase</keyword>
<evidence type="ECO:0000313" key="6">
    <source>
        <dbReference type="EMBL" id="MPM59074.1"/>
    </source>
</evidence>
<gene>
    <name evidence="6" type="primary">acoA_16</name>
    <name evidence="6" type="ORF">SDC9_105912</name>
</gene>
<dbReference type="GO" id="GO:0006086">
    <property type="term" value="P:pyruvate decarboxylation to acetyl-CoA"/>
    <property type="evidence" value="ECO:0007669"/>
    <property type="project" value="TreeGrafter"/>
</dbReference>
<evidence type="ECO:0000256" key="2">
    <source>
        <dbReference type="ARBA" id="ARBA00023002"/>
    </source>
</evidence>
<dbReference type="GO" id="GO:0004739">
    <property type="term" value="F:pyruvate dehydrogenase (acetyl-transferring) activity"/>
    <property type="evidence" value="ECO:0007669"/>
    <property type="project" value="TreeGrafter"/>
</dbReference>
<dbReference type="EMBL" id="VSSQ01017111">
    <property type="protein sequence ID" value="MPM59074.1"/>
    <property type="molecule type" value="Genomic_DNA"/>
</dbReference>
<dbReference type="InterPro" id="IPR029061">
    <property type="entry name" value="THDP-binding"/>
</dbReference>
<feature type="region of interest" description="Disordered" evidence="4">
    <location>
        <begin position="96"/>
        <end position="123"/>
    </location>
</feature>
<evidence type="ECO:0000256" key="4">
    <source>
        <dbReference type="SAM" id="MobiDB-lite"/>
    </source>
</evidence>
<evidence type="ECO:0000256" key="3">
    <source>
        <dbReference type="ARBA" id="ARBA00023052"/>
    </source>
</evidence>
<dbReference type="InterPro" id="IPR050642">
    <property type="entry name" value="PDH_E1_Alpha_Subunit"/>
</dbReference>
<reference evidence="6" key="1">
    <citation type="submission" date="2019-08" db="EMBL/GenBank/DDBJ databases">
        <authorList>
            <person name="Kucharzyk K."/>
            <person name="Murdoch R.W."/>
            <person name="Higgins S."/>
            <person name="Loffler F."/>
        </authorList>
    </citation>
    <scope>NUCLEOTIDE SEQUENCE</scope>
</reference>
<keyword evidence="3" id="KW-0786">Thiamine pyrophosphate</keyword>
<comment type="cofactor">
    <cofactor evidence="1">
        <name>thiamine diphosphate</name>
        <dbReference type="ChEBI" id="CHEBI:58937"/>
    </cofactor>
</comment>
<dbReference type="PANTHER" id="PTHR11516">
    <property type="entry name" value="PYRUVATE DEHYDROGENASE E1 COMPONENT, ALPHA SUBUNIT BACTERIAL AND ORGANELLAR"/>
    <property type="match status" value="1"/>
</dbReference>
<proteinExistence type="predicted"/>
<dbReference type="InterPro" id="IPR001017">
    <property type="entry name" value="DH_E1"/>
</dbReference>
<dbReference type="PANTHER" id="PTHR11516:SF60">
    <property type="entry name" value="PYRUVATE DEHYDROGENASE E1 COMPONENT SUBUNIT ALPHA"/>
    <property type="match status" value="1"/>
</dbReference>
<evidence type="ECO:0000259" key="5">
    <source>
        <dbReference type="Pfam" id="PF00676"/>
    </source>
</evidence>
<comment type="caution">
    <text evidence="6">The sequence shown here is derived from an EMBL/GenBank/DDBJ whole genome shotgun (WGS) entry which is preliminary data.</text>
</comment>
<accession>A0A645BBI5</accession>
<protein>
    <submittedName>
        <fullName evidence="6">Acetoin:2,6-dichlorophenolindophenol oxidoreductase subunit alpha</fullName>
        <ecNumber evidence="6">1.1.1.-</ecNumber>
    </submittedName>
</protein>
<organism evidence="6">
    <name type="scientific">bioreactor metagenome</name>
    <dbReference type="NCBI Taxonomy" id="1076179"/>
    <lineage>
        <taxon>unclassified sequences</taxon>
        <taxon>metagenomes</taxon>
        <taxon>ecological metagenomes</taxon>
    </lineage>
</organism>
<dbReference type="SUPFAM" id="SSF52518">
    <property type="entry name" value="Thiamin diphosphate-binding fold (THDP-binding)"/>
    <property type="match status" value="1"/>
</dbReference>
<feature type="domain" description="Dehydrogenase E1 component" evidence="5">
    <location>
        <begin position="2"/>
        <end position="105"/>
    </location>
</feature>
<dbReference type="Gene3D" id="3.40.50.970">
    <property type="match status" value="1"/>
</dbReference>
<name>A0A645BBI5_9ZZZZ</name>
<dbReference type="Pfam" id="PF00676">
    <property type="entry name" value="E1_dh"/>
    <property type="match status" value="1"/>
</dbReference>
<dbReference type="AlphaFoldDB" id="A0A645BBI5"/>
<dbReference type="EC" id="1.1.1.-" evidence="6"/>